<reference evidence="2 3" key="1">
    <citation type="submission" date="2020-02" db="EMBL/GenBank/DDBJ databases">
        <authorList>
            <person name="Li X.-J."/>
            <person name="Han X.-M."/>
        </authorList>
    </citation>
    <scope>NUCLEOTIDE SEQUENCE [LARGE SCALE GENOMIC DNA]</scope>
    <source>
        <strain evidence="2 3">CCTCC AB 2017055</strain>
    </source>
</reference>
<gene>
    <name evidence="2" type="ORF">G1H10_09340</name>
</gene>
<comment type="caution">
    <text evidence="2">The sequence shown here is derived from an EMBL/GenBank/DDBJ whole genome shotgun (WGS) entry which is preliminary data.</text>
</comment>
<protein>
    <submittedName>
        <fullName evidence="2">Uncharacterized protein</fullName>
    </submittedName>
</protein>
<evidence type="ECO:0000256" key="1">
    <source>
        <dbReference type="SAM" id="MobiDB-lite"/>
    </source>
</evidence>
<proteinExistence type="predicted"/>
<dbReference type="AlphaFoldDB" id="A0A6L9S725"/>
<feature type="compositionally biased region" description="Basic and acidic residues" evidence="1">
    <location>
        <begin position="405"/>
        <end position="434"/>
    </location>
</feature>
<feature type="region of interest" description="Disordered" evidence="1">
    <location>
        <begin position="291"/>
        <end position="317"/>
    </location>
</feature>
<evidence type="ECO:0000313" key="3">
    <source>
        <dbReference type="Proteomes" id="UP000475214"/>
    </source>
</evidence>
<dbReference type="EMBL" id="JAAGOA010000005">
    <property type="protein sequence ID" value="NEE00372.1"/>
    <property type="molecule type" value="Genomic_DNA"/>
</dbReference>
<name>A0A6L9S725_9ACTN</name>
<feature type="region of interest" description="Disordered" evidence="1">
    <location>
        <begin position="370"/>
        <end position="449"/>
    </location>
</feature>
<dbReference type="RefSeq" id="WP_163735959.1">
    <property type="nucleotide sequence ID" value="NZ_JAAGOA010000005.1"/>
</dbReference>
<feature type="compositionally biased region" description="Basic and acidic residues" evidence="1">
    <location>
        <begin position="291"/>
        <end position="301"/>
    </location>
</feature>
<dbReference type="Proteomes" id="UP000475214">
    <property type="component" value="Unassembled WGS sequence"/>
</dbReference>
<organism evidence="2 3">
    <name type="scientific">Phytoactinopolyspora halotolerans</name>
    <dbReference type="NCBI Taxonomy" id="1981512"/>
    <lineage>
        <taxon>Bacteria</taxon>
        <taxon>Bacillati</taxon>
        <taxon>Actinomycetota</taxon>
        <taxon>Actinomycetes</taxon>
        <taxon>Jiangellales</taxon>
        <taxon>Jiangellaceae</taxon>
        <taxon>Phytoactinopolyspora</taxon>
    </lineage>
</organism>
<accession>A0A6L9S725</accession>
<keyword evidence="3" id="KW-1185">Reference proteome</keyword>
<feature type="compositionally biased region" description="Gly residues" evidence="1">
    <location>
        <begin position="440"/>
        <end position="449"/>
    </location>
</feature>
<sequence length="449" mass="50051">MAVGYRSFLVVDGRESVVKPITKHIGAWIESIDIHLPTDQPGYHRLDDENEIIVQHETHRGNGVYRWRWNRPGVDRPGAVTRLSVTAAEQASGPGWLWIEAELPGPERAAWSARTLFAPVPPFVPPVLTEVACYDGQTPMTSVPMWASRDHVPDLMDYLSDEARRGPVFVASQDSRRTAEFQEWADDAMSDIIGLGVMFLLDKQVEQEFNEMVGERHAIGAGAVRTYLPGVNLDRYHDENRHPVLSVSRIDRTTGREVSHLLGAAQRSRLSRLPVPPDAVEVDRILQEREDQAREHADRATGGRPPTPAAASEQTERARIQAVQIAELRLANAHLRADMDVLTDRLAHFERCQEGIMRALRDAQRGLMATGAGHEPADRRDSGQRQANGYSAPALQYRVDQNPADDSRTHDMHQPIEPREPHDHGYGPQDHQDQDEQPQGHGGAGPAGE</sequence>
<evidence type="ECO:0000313" key="2">
    <source>
        <dbReference type="EMBL" id="NEE00372.1"/>
    </source>
</evidence>